<dbReference type="EMBL" id="GBXM01057623">
    <property type="protein sequence ID" value="JAH50954.1"/>
    <property type="molecule type" value="Transcribed_RNA"/>
</dbReference>
<sequence length="31" mass="3870">MLLCHSPENTFWFYVKVLPLRYHILYSFTCF</sequence>
<evidence type="ECO:0000313" key="1">
    <source>
        <dbReference type="EMBL" id="JAH50954.1"/>
    </source>
</evidence>
<dbReference type="AlphaFoldDB" id="A0A0E9TB84"/>
<organism evidence="1">
    <name type="scientific">Anguilla anguilla</name>
    <name type="common">European freshwater eel</name>
    <name type="synonym">Muraena anguilla</name>
    <dbReference type="NCBI Taxonomy" id="7936"/>
    <lineage>
        <taxon>Eukaryota</taxon>
        <taxon>Metazoa</taxon>
        <taxon>Chordata</taxon>
        <taxon>Craniata</taxon>
        <taxon>Vertebrata</taxon>
        <taxon>Euteleostomi</taxon>
        <taxon>Actinopterygii</taxon>
        <taxon>Neopterygii</taxon>
        <taxon>Teleostei</taxon>
        <taxon>Anguilliformes</taxon>
        <taxon>Anguillidae</taxon>
        <taxon>Anguilla</taxon>
    </lineage>
</organism>
<accession>A0A0E9TB84</accession>
<reference evidence="1" key="2">
    <citation type="journal article" date="2015" name="Fish Shellfish Immunol.">
        <title>Early steps in the European eel (Anguilla anguilla)-Vibrio vulnificus interaction in the gills: Role of the RtxA13 toxin.</title>
        <authorList>
            <person name="Callol A."/>
            <person name="Pajuelo D."/>
            <person name="Ebbesson L."/>
            <person name="Teles M."/>
            <person name="MacKenzie S."/>
            <person name="Amaro C."/>
        </authorList>
    </citation>
    <scope>NUCLEOTIDE SEQUENCE</scope>
</reference>
<reference evidence="1" key="1">
    <citation type="submission" date="2014-11" db="EMBL/GenBank/DDBJ databases">
        <authorList>
            <person name="Amaro Gonzalez C."/>
        </authorList>
    </citation>
    <scope>NUCLEOTIDE SEQUENCE</scope>
</reference>
<name>A0A0E9TB84_ANGAN</name>
<proteinExistence type="predicted"/>
<protein>
    <submittedName>
        <fullName evidence="1">Uncharacterized protein</fullName>
    </submittedName>
</protein>